<keyword evidence="2" id="KW-1185">Reference proteome</keyword>
<gene>
    <name evidence="1" type="ORF">EDE15_0903</name>
</gene>
<evidence type="ECO:0000313" key="2">
    <source>
        <dbReference type="Proteomes" id="UP000269669"/>
    </source>
</evidence>
<comment type="caution">
    <text evidence="1">The sequence shown here is derived from an EMBL/GenBank/DDBJ whole genome shotgun (WGS) entry which is preliminary data.</text>
</comment>
<reference evidence="1 2" key="1">
    <citation type="submission" date="2018-12" db="EMBL/GenBank/DDBJ databases">
        <title>Sequencing of bacterial isolates from soil warming experiment in Harvard Forest, Massachusetts, USA.</title>
        <authorList>
            <person name="Deangelis K."/>
        </authorList>
    </citation>
    <scope>NUCLEOTIDE SEQUENCE [LARGE SCALE GENOMIC DNA]</scope>
    <source>
        <strain evidence="1 2">EB153</strain>
    </source>
</reference>
<dbReference type="EMBL" id="RSDW01000001">
    <property type="protein sequence ID" value="RSL15416.1"/>
    <property type="molecule type" value="Genomic_DNA"/>
</dbReference>
<organism evidence="1 2">
    <name type="scientific">Edaphobacter aggregans</name>
    <dbReference type="NCBI Taxonomy" id="570835"/>
    <lineage>
        <taxon>Bacteria</taxon>
        <taxon>Pseudomonadati</taxon>
        <taxon>Acidobacteriota</taxon>
        <taxon>Terriglobia</taxon>
        <taxon>Terriglobales</taxon>
        <taxon>Acidobacteriaceae</taxon>
        <taxon>Edaphobacter</taxon>
    </lineage>
</organism>
<evidence type="ECO:0000313" key="1">
    <source>
        <dbReference type="EMBL" id="RSL15416.1"/>
    </source>
</evidence>
<accession>A0A3R9Q8V6</accession>
<sequence length="111" mass="12075">MDGRVKQRTFMGALSLILLFPLEIERRFVGEALVALRREIPLKFKLRPSLVLTVLLVGLCQTIFAQDFDLAAPGAVPPPTLATGGAATLFQNVRIFDGNKCHALSSLQRAG</sequence>
<proteinExistence type="predicted"/>
<dbReference type="Proteomes" id="UP000269669">
    <property type="component" value="Unassembled WGS sequence"/>
</dbReference>
<protein>
    <submittedName>
        <fullName evidence="1">Uncharacterized protein</fullName>
    </submittedName>
</protein>
<dbReference type="AlphaFoldDB" id="A0A3R9Q8V6"/>
<name>A0A3R9Q8V6_9BACT</name>